<keyword evidence="8 14" id="KW-0547">Nucleotide-binding</keyword>
<reference evidence="19" key="1">
    <citation type="journal article" date="2019" name="Int. J. Syst. Evol. Microbiol.">
        <title>The Global Catalogue of Microorganisms (GCM) 10K type strain sequencing project: providing services to taxonomists for standard genome sequencing and annotation.</title>
        <authorList>
            <consortium name="The Broad Institute Genomics Platform"/>
            <consortium name="The Broad Institute Genome Sequencing Center for Infectious Disease"/>
            <person name="Wu L."/>
            <person name="Ma J."/>
        </authorList>
    </citation>
    <scope>NUCLEOTIDE SEQUENCE [LARGE SCALE GENOMIC DNA]</scope>
    <source>
        <strain evidence="19">CGMCC 1.12371</strain>
    </source>
</reference>
<dbReference type="SUPFAM" id="SSF55781">
    <property type="entry name" value="GAF domain-like"/>
    <property type="match status" value="1"/>
</dbReference>
<dbReference type="InterPro" id="IPR029016">
    <property type="entry name" value="GAF-like_dom_sf"/>
</dbReference>
<accession>A0ABW2QK44</accession>
<protein>
    <recommendedName>
        <fullName evidence="14">Sensor protein</fullName>
        <ecNumber evidence="14">2.7.13.3</ecNumber>
    </recommendedName>
</protein>
<keyword evidence="7 15" id="KW-0812">Transmembrane</keyword>
<evidence type="ECO:0000313" key="18">
    <source>
        <dbReference type="EMBL" id="MFC7409803.1"/>
    </source>
</evidence>
<keyword evidence="6 14" id="KW-0808">Transferase</keyword>
<dbReference type="InterPro" id="IPR042295">
    <property type="entry name" value="NarX-like_N_sf"/>
</dbReference>
<evidence type="ECO:0000259" key="17">
    <source>
        <dbReference type="PROSITE" id="PS50885"/>
    </source>
</evidence>
<dbReference type="Gene3D" id="1.20.5.1930">
    <property type="match status" value="1"/>
</dbReference>
<evidence type="ECO:0000256" key="12">
    <source>
        <dbReference type="ARBA" id="ARBA00023012"/>
    </source>
</evidence>
<dbReference type="PROSITE" id="PS50109">
    <property type="entry name" value="HIS_KIN"/>
    <property type="match status" value="1"/>
</dbReference>
<dbReference type="SMART" id="SM00065">
    <property type="entry name" value="GAF"/>
    <property type="match status" value="1"/>
</dbReference>
<keyword evidence="19" id="KW-1185">Reference proteome</keyword>
<keyword evidence="11 15" id="KW-1133">Transmembrane helix</keyword>
<evidence type="ECO:0000256" key="1">
    <source>
        <dbReference type="ARBA" id="ARBA00000085"/>
    </source>
</evidence>
<name>A0ABW2QK44_9BURK</name>
<dbReference type="Pfam" id="PF13675">
    <property type="entry name" value="PilJ"/>
    <property type="match status" value="1"/>
</dbReference>
<evidence type="ECO:0000256" key="7">
    <source>
        <dbReference type="ARBA" id="ARBA00022692"/>
    </source>
</evidence>
<proteinExistence type="predicted"/>
<evidence type="ECO:0000256" key="13">
    <source>
        <dbReference type="ARBA" id="ARBA00023136"/>
    </source>
</evidence>
<feature type="domain" description="HAMP" evidence="17">
    <location>
        <begin position="182"/>
        <end position="234"/>
    </location>
</feature>
<dbReference type="EC" id="2.7.13.3" evidence="14"/>
<evidence type="ECO:0000256" key="8">
    <source>
        <dbReference type="ARBA" id="ARBA00022741"/>
    </source>
</evidence>
<dbReference type="CDD" id="cd06225">
    <property type="entry name" value="HAMP"/>
    <property type="match status" value="1"/>
</dbReference>
<dbReference type="Gene3D" id="3.30.565.10">
    <property type="entry name" value="Histidine kinase-like ATPase, C-terminal domain"/>
    <property type="match status" value="1"/>
</dbReference>
<dbReference type="InterPro" id="IPR003018">
    <property type="entry name" value="GAF"/>
</dbReference>
<evidence type="ECO:0000256" key="9">
    <source>
        <dbReference type="ARBA" id="ARBA00022777"/>
    </source>
</evidence>
<dbReference type="InterPro" id="IPR050482">
    <property type="entry name" value="Sensor_HK_TwoCompSys"/>
</dbReference>
<feature type="domain" description="Histidine kinase" evidence="16">
    <location>
        <begin position="429"/>
        <end position="619"/>
    </location>
</feature>
<dbReference type="Pfam" id="PF13185">
    <property type="entry name" value="GAF_2"/>
    <property type="match status" value="1"/>
</dbReference>
<keyword evidence="4 14" id="KW-0997">Cell inner membrane</keyword>
<evidence type="ECO:0000256" key="6">
    <source>
        <dbReference type="ARBA" id="ARBA00022679"/>
    </source>
</evidence>
<dbReference type="InterPro" id="IPR029095">
    <property type="entry name" value="NarX-like_N"/>
</dbReference>
<dbReference type="CDD" id="cd16917">
    <property type="entry name" value="HATPase_UhpB-NarQ-NarX-like"/>
    <property type="match status" value="1"/>
</dbReference>
<dbReference type="RefSeq" id="WP_382223964.1">
    <property type="nucleotide sequence ID" value="NZ_JBHTCA010000009.1"/>
</dbReference>
<dbReference type="SMART" id="SM00387">
    <property type="entry name" value="HATPase_c"/>
    <property type="match status" value="1"/>
</dbReference>
<dbReference type="Pfam" id="PF07730">
    <property type="entry name" value="HisKA_3"/>
    <property type="match status" value="1"/>
</dbReference>
<evidence type="ECO:0000256" key="10">
    <source>
        <dbReference type="ARBA" id="ARBA00022840"/>
    </source>
</evidence>
<evidence type="ECO:0000256" key="5">
    <source>
        <dbReference type="ARBA" id="ARBA00022553"/>
    </source>
</evidence>
<keyword evidence="10 14" id="KW-0067">ATP-binding</keyword>
<sequence>MRWRRQLSTKFLATGVLLLVLALVSIGLTMWVTRQLDGGAAAVNEAGRMRMQAWRLASTLLAEQPEPQVAVRVAEFEASLALLRDGDPMRPLFVPWNDTSRQQFATLVAAWEPLQQAWSARSRPDAATLVAQVEAFVPKVDDLVRTIENTMARLTAVLNLFQFVMMALAVAAAVLSIYIGYLFVIHPLQRLRQALQRVEAGDFSTRVAVDAPDEFGELAAGFNHMTQTLQSLYHDLEAQVLAKTRDLEAKRARLATLYEVSTFLVESHTLEELAKGFAQKMRGLSGADAVAVRWSDEATQRYLMLASDCLPEELATEERCLEAGLCACGQPQATARTRVIPIIADDDRLLGNCVKAGYSALISVPIRLQSRILGEIDLFYRQETSLRDEDRALYDALAGHLANAIENLRTEALVREAAVSEERTMLAGELHDSIAQSLAFLKIQINLLRSAVARGDVQAQQPIIDELDAGVRESTNDVRELLVHFRTRTNSDDIEQALRTTLKKFEHQSGLRTHLELHGHGVSLPSDVQLQVLHVVQEALSNVRKHAGASEVTLKVDKGPRWRFEVRDNGQGFAPRAAAASDTHVGLHIMRERAERIGAQVHVASSPGEGTAVLLELAQ</sequence>
<dbReference type="InterPro" id="IPR036890">
    <property type="entry name" value="HATPase_C_sf"/>
</dbReference>
<evidence type="ECO:0000256" key="14">
    <source>
        <dbReference type="PIRNR" id="PIRNR003167"/>
    </source>
</evidence>
<dbReference type="PANTHER" id="PTHR24421">
    <property type="entry name" value="NITRATE/NITRITE SENSOR PROTEIN NARX-RELATED"/>
    <property type="match status" value="1"/>
</dbReference>
<comment type="caution">
    <text evidence="18">The sequence shown here is derived from an EMBL/GenBank/DDBJ whole genome shotgun (WGS) entry which is preliminary data.</text>
</comment>
<keyword evidence="13 14" id="KW-0472">Membrane</keyword>
<evidence type="ECO:0000256" key="3">
    <source>
        <dbReference type="ARBA" id="ARBA00022475"/>
    </source>
</evidence>
<dbReference type="InterPro" id="IPR011712">
    <property type="entry name" value="Sig_transdc_His_kin_sub3_dim/P"/>
</dbReference>
<keyword evidence="12 14" id="KW-0902">Two-component regulatory system</keyword>
<organism evidence="18 19">
    <name type="scientific">Hydrogenophaga atypica</name>
    <dbReference type="NCBI Taxonomy" id="249409"/>
    <lineage>
        <taxon>Bacteria</taxon>
        <taxon>Pseudomonadati</taxon>
        <taxon>Pseudomonadota</taxon>
        <taxon>Betaproteobacteria</taxon>
        <taxon>Burkholderiales</taxon>
        <taxon>Comamonadaceae</taxon>
        <taxon>Hydrogenophaga</taxon>
    </lineage>
</organism>
<dbReference type="InterPro" id="IPR005467">
    <property type="entry name" value="His_kinase_dom"/>
</dbReference>
<dbReference type="Pfam" id="PF00672">
    <property type="entry name" value="HAMP"/>
    <property type="match status" value="1"/>
</dbReference>
<dbReference type="SUPFAM" id="SSF55874">
    <property type="entry name" value="ATPase domain of HSP90 chaperone/DNA topoisomerase II/histidine kinase"/>
    <property type="match status" value="1"/>
</dbReference>
<evidence type="ECO:0000259" key="16">
    <source>
        <dbReference type="PROSITE" id="PS50109"/>
    </source>
</evidence>
<dbReference type="Gene3D" id="1.20.120.960">
    <property type="entry name" value="Histidine kinase NarX, sensor domain"/>
    <property type="match status" value="1"/>
</dbReference>
<dbReference type="SUPFAM" id="SSF158472">
    <property type="entry name" value="HAMP domain-like"/>
    <property type="match status" value="1"/>
</dbReference>
<dbReference type="Proteomes" id="UP001596501">
    <property type="component" value="Unassembled WGS sequence"/>
</dbReference>
<dbReference type="InterPro" id="IPR016380">
    <property type="entry name" value="Sig_transdc_His_kin_NarX/NarQ"/>
</dbReference>
<dbReference type="InterPro" id="IPR003594">
    <property type="entry name" value="HATPase_dom"/>
</dbReference>
<evidence type="ECO:0000313" key="19">
    <source>
        <dbReference type="Proteomes" id="UP001596501"/>
    </source>
</evidence>
<evidence type="ECO:0000256" key="4">
    <source>
        <dbReference type="ARBA" id="ARBA00022519"/>
    </source>
</evidence>
<comment type="subcellular location">
    <subcellularLocation>
        <location evidence="2">Cell inner membrane</location>
        <topology evidence="2">Multi-pass membrane protein</topology>
    </subcellularLocation>
</comment>
<dbReference type="SMART" id="SM00304">
    <property type="entry name" value="HAMP"/>
    <property type="match status" value="1"/>
</dbReference>
<dbReference type="Gene3D" id="1.10.8.500">
    <property type="entry name" value="HAMP domain in histidine kinase"/>
    <property type="match status" value="1"/>
</dbReference>
<keyword evidence="5" id="KW-0597">Phosphoprotein</keyword>
<evidence type="ECO:0000256" key="2">
    <source>
        <dbReference type="ARBA" id="ARBA00004429"/>
    </source>
</evidence>
<comment type="catalytic activity">
    <reaction evidence="1 14">
        <text>ATP + protein L-histidine = ADP + protein N-phospho-L-histidine.</text>
        <dbReference type="EC" id="2.7.13.3"/>
    </reaction>
</comment>
<keyword evidence="9 14" id="KW-0418">Kinase</keyword>
<dbReference type="PANTHER" id="PTHR24421:SF10">
    <property type="entry name" value="NITRATE_NITRITE SENSOR PROTEIN NARQ"/>
    <property type="match status" value="1"/>
</dbReference>
<dbReference type="InterPro" id="IPR003660">
    <property type="entry name" value="HAMP_dom"/>
</dbReference>
<dbReference type="EMBL" id="JBHTCA010000009">
    <property type="protein sequence ID" value="MFC7409803.1"/>
    <property type="molecule type" value="Genomic_DNA"/>
</dbReference>
<dbReference type="PROSITE" id="PS50885">
    <property type="entry name" value="HAMP"/>
    <property type="match status" value="1"/>
</dbReference>
<feature type="transmembrane region" description="Helical" evidence="15">
    <location>
        <begin position="160"/>
        <end position="184"/>
    </location>
</feature>
<evidence type="ECO:0000256" key="11">
    <source>
        <dbReference type="ARBA" id="ARBA00022989"/>
    </source>
</evidence>
<evidence type="ECO:0000256" key="15">
    <source>
        <dbReference type="SAM" id="Phobius"/>
    </source>
</evidence>
<dbReference type="Gene3D" id="3.30.450.40">
    <property type="match status" value="1"/>
</dbReference>
<gene>
    <name evidence="18" type="ORF">ACFQPB_13100</name>
</gene>
<keyword evidence="3 14" id="KW-1003">Cell membrane</keyword>
<dbReference type="PIRSF" id="PIRSF003167">
    <property type="entry name" value="STHK_NarX/NarQ"/>
    <property type="match status" value="1"/>
</dbReference>
<dbReference type="Pfam" id="PF02518">
    <property type="entry name" value="HATPase_c"/>
    <property type="match status" value="1"/>
</dbReference>